<proteinExistence type="predicted"/>
<evidence type="ECO:0000313" key="2">
    <source>
        <dbReference type="Proteomes" id="UP001597079"/>
    </source>
</evidence>
<dbReference type="RefSeq" id="WP_377942601.1">
    <property type="nucleotide sequence ID" value="NZ_JBHUCX010000020.1"/>
</dbReference>
<comment type="caution">
    <text evidence="1">The sequence shown here is derived from an EMBL/GenBank/DDBJ whole genome shotgun (WGS) entry which is preliminary data.</text>
</comment>
<dbReference type="Pfam" id="PF07931">
    <property type="entry name" value="CPT"/>
    <property type="match status" value="1"/>
</dbReference>
<dbReference type="Proteomes" id="UP001597079">
    <property type="component" value="Unassembled WGS sequence"/>
</dbReference>
<dbReference type="SUPFAM" id="SSF52540">
    <property type="entry name" value="P-loop containing nucleoside triphosphate hydrolases"/>
    <property type="match status" value="1"/>
</dbReference>
<name>A0ABW4JFC9_9BACL</name>
<accession>A0ABW4JFC9</accession>
<gene>
    <name evidence="1" type="ORF">ACFSB2_06535</name>
</gene>
<sequence length="51" mass="5782">MEQRNSTLELRKGKIVFLNGLTSSGKTSIVDAIQLTSDEFFMSLQMIFVKK</sequence>
<organism evidence="1 2">
    <name type="scientific">Alicyclobacillus fodiniaquatilis</name>
    <dbReference type="NCBI Taxonomy" id="1661150"/>
    <lineage>
        <taxon>Bacteria</taxon>
        <taxon>Bacillati</taxon>
        <taxon>Bacillota</taxon>
        <taxon>Bacilli</taxon>
        <taxon>Bacillales</taxon>
        <taxon>Alicyclobacillaceae</taxon>
        <taxon>Alicyclobacillus</taxon>
    </lineage>
</organism>
<dbReference type="InterPro" id="IPR027417">
    <property type="entry name" value="P-loop_NTPase"/>
</dbReference>
<dbReference type="Gene3D" id="3.40.50.300">
    <property type="entry name" value="P-loop containing nucleotide triphosphate hydrolases"/>
    <property type="match status" value="1"/>
</dbReference>
<dbReference type="EMBL" id="JBHUCX010000020">
    <property type="protein sequence ID" value="MFD1674361.1"/>
    <property type="molecule type" value="Genomic_DNA"/>
</dbReference>
<reference evidence="2" key="1">
    <citation type="journal article" date="2019" name="Int. J. Syst. Evol. Microbiol.">
        <title>The Global Catalogue of Microorganisms (GCM) 10K type strain sequencing project: providing services to taxonomists for standard genome sequencing and annotation.</title>
        <authorList>
            <consortium name="The Broad Institute Genomics Platform"/>
            <consortium name="The Broad Institute Genome Sequencing Center for Infectious Disease"/>
            <person name="Wu L."/>
            <person name="Ma J."/>
        </authorList>
    </citation>
    <scope>NUCLEOTIDE SEQUENCE [LARGE SCALE GENOMIC DNA]</scope>
    <source>
        <strain evidence="2">CGMCC 1.12286</strain>
    </source>
</reference>
<keyword evidence="2" id="KW-1185">Reference proteome</keyword>
<evidence type="ECO:0000313" key="1">
    <source>
        <dbReference type="EMBL" id="MFD1674361.1"/>
    </source>
</evidence>
<protein>
    <submittedName>
        <fullName evidence="1">Uncharacterized protein</fullName>
    </submittedName>
</protein>